<evidence type="ECO:0000259" key="2">
    <source>
        <dbReference type="PROSITE" id="PS52045"/>
    </source>
</evidence>
<evidence type="ECO:0000256" key="1">
    <source>
        <dbReference type="SAM" id="Phobius"/>
    </source>
</evidence>
<dbReference type="AlphaFoldDB" id="A0AAW1MYE2"/>
<evidence type="ECO:0000313" key="3">
    <source>
        <dbReference type="EMBL" id="KAK9751067.1"/>
    </source>
</evidence>
<dbReference type="InterPro" id="IPR053168">
    <property type="entry name" value="Glutamic_endopeptidase"/>
</dbReference>
<feature type="domain" description="Neprosin PEP catalytic" evidence="2">
    <location>
        <begin position="250"/>
        <end position="504"/>
    </location>
</feature>
<keyword evidence="1" id="KW-0472">Membrane</keyword>
<dbReference type="PANTHER" id="PTHR31589:SF98">
    <property type="entry name" value="LIGASE, PUTATIVE (DUF239)-RELATED"/>
    <property type="match status" value="1"/>
</dbReference>
<organism evidence="3 4">
    <name type="scientific">Saponaria officinalis</name>
    <name type="common">Common soapwort</name>
    <name type="synonym">Lychnis saponaria</name>
    <dbReference type="NCBI Taxonomy" id="3572"/>
    <lineage>
        <taxon>Eukaryota</taxon>
        <taxon>Viridiplantae</taxon>
        <taxon>Streptophyta</taxon>
        <taxon>Embryophyta</taxon>
        <taxon>Tracheophyta</taxon>
        <taxon>Spermatophyta</taxon>
        <taxon>Magnoliopsida</taxon>
        <taxon>eudicotyledons</taxon>
        <taxon>Gunneridae</taxon>
        <taxon>Pentapetalae</taxon>
        <taxon>Caryophyllales</taxon>
        <taxon>Caryophyllaceae</taxon>
        <taxon>Caryophylleae</taxon>
        <taxon>Saponaria</taxon>
    </lineage>
</organism>
<dbReference type="PANTHER" id="PTHR31589">
    <property type="entry name" value="PROTEIN, PUTATIVE (DUF239)-RELATED-RELATED"/>
    <property type="match status" value="1"/>
</dbReference>
<dbReference type="Pfam" id="PF03080">
    <property type="entry name" value="Neprosin"/>
    <property type="match status" value="1"/>
</dbReference>
<keyword evidence="1" id="KW-0812">Transmembrane</keyword>
<evidence type="ECO:0000313" key="4">
    <source>
        <dbReference type="Proteomes" id="UP001443914"/>
    </source>
</evidence>
<reference evidence="3" key="1">
    <citation type="submission" date="2024-03" db="EMBL/GenBank/DDBJ databases">
        <title>WGS assembly of Saponaria officinalis var. Norfolk2.</title>
        <authorList>
            <person name="Jenkins J."/>
            <person name="Shu S."/>
            <person name="Grimwood J."/>
            <person name="Barry K."/>
            <person name="Goodstein D."/>
            <person name="Schmutz J."/>
            <person name="Leebens-Mack J."/>
            <person name="Osbourn A."/>
        </authorList>
    </citation>
    <scope>NUCLEOTIDE SEQUENCE [LARGE SCALE GENOMIC DNA]</scope>
    <source>
        <strain evidence="3">JIC</strain>
    </source>
</reference>
<dbReference type="Pfam" id="PF14365">
    <property type="entry name" value="Neprosin_AP"/>
    <property type="match status" value="1"/>
</dbReference>
<accession>A0AAW1MYE2</accession>
<dbReference type="Proteomes" id="UP001443914">
    <property type="component" value="Unassembled WGS sequence"/>
</dbReference>
<dbReference type="EMBL" id="JBDFQZ010000002">
    <property type="protein sequence ID" value="KAK9751067.1"/>
    <property type="molecule type" value="Genomic_DNA"/>
</dbReference>
<keyword evidence="4" id="KW-1185">Reference proteome</keyword>
<gene>
    <name evidence="3" type="ORF">RND81_02G239100</name>
</gene>
<dbReference type="FunFam" id="3.90.1320.10:FF:000001">
    <property type="entry name" value="Putative carboxyl-terminal proteinase"/>
    <property type="match status" value="1"/>
</dbReference>
<dbReference type="PROSITE" id="PS52045">
    <property type="entry name" value="NEPROSIN_PEP_CD"/>
    <property type="match status" value="1"/>
</dbReference>
<comment type="caution">
    <text evidence="3">The sequence shown here is derived from an EMBL/GenBank/DDBJ whole genome shotgun (WGS) entry which is preliminary data.</text>
</comment>
<dbReference type="InterPro" id="IPR004314">
    <property type="entry name" value="Neprosin"/>
</dbReference>
<protein>
    <recommendedName>
        <fullName evidence="2">Neprosin PEP catalytic domain-containing protein</fullName>
    </recommendedName>
</protein>
<dbReference type="Gene3D" id="3.90.1320.10">
    <property type="entry name" value="Outer-capsid protein sigma 3, large lobe"/>
    <property type="match status" value="1"/>
</dbReference>
<keyword evidence="1" id="KW-1133">Transmembrane helix</keyword>
<sequence>MVVSVLQWENNPRSNNNNNIITIEDYHYQCRRNSRRKRRRQDECRQEDQMKEKQRSDNKYCIYNNYIIMQFLCLFNIFSSTSSIIIPKIVVFFLLVSSSLVFPTHSSLVSNIQDNNNGTNESSQSFRPSQHVHKLRRIKEHLNKINKTPLKTIQSVDGDLIDCILLDQQLAFEHPMLRGQKPLDPPERPNGHERVGSSKMFEETFQLWHLTGEACPQGTIPIRRTSEDDMLRVNSISRFGRKPRKIVRRDSSGTDHEHAVGYVSGKEYYGAKASINVWSPRVANPYEFSLSQMWVISGSFGDDLNTIEAGWQVSPELYGDNYPRFFTYWTSDAYQATGCYNLLCSGFVQTNSKIAIGAAISPTSSYHGGQFDISLLIWKDPKHGNWWLEFGSGILVGYWPSNLFTHLRDHASMIQFGGEIVNSRDGGFHTSTQMGSGHFSGEGFGRASYFRNLQVVDWDNNLIPLSNLKVLADHPNCYDIRGGINNVWGNYFYYGGPGRNVRCP</sequence>
<proteinExistence type="predicted"/>
<dbReference type="InterPro" id="IPR025521">
    <property type="entry name" value="Neprosin_propep"/>
</dbReference>
<feature type="transmembrane region" description="Helical" evidence="1">
    <location>
        <begin position="60"/>
        <end position="78"/>
    </location>
</feature>
<name>A0AAW1MYE2_SAPOF</name>